<gene>
    <name evidence="1" type="ORF">I6N95_03325</name>
</gene>
<comment type="caution">
    <text evidence="1">The sequence shown here is derived from an EMBL/GenBank/DDBJ whole genome shotgun (WGS) entry which is preliminary data.</text>
</comment>
<sequence length="172" mass="19850">MMIGLTSNPGKWEDSLLRECHEIIYLNPEEVSTAYFLAIVKENSEHEIVVPNIQELRLQLVQLLPSFKYLVQGHSFITFMQRDENQQLSAEAYFNELYRLALLEEQIIKQRTKDAISRAKSEGVVVGRPKMPAETILMIQNMYQHEKKTIREIATICDVSIGTAFKYAKVTN</sequence>
<protein>
    <recommendedName>
        <fullName evidence="3">Recombinase family protein</fullName>
    </recommendedName>
</protein>
<name>A0A940P8S6_9ENTE</name>
<proteinExistence type="predicted"/>
<evidence type="ECO:0000313" key="1">
    <source>
        <dbReference type="EMBL" id="MBP1040037.1"/>
    </source>
</evidence>
<dbReference type="Proteomes" id="UP000674938">
    <property type="component" value="Unassembled WGS sequence"/>
</dbReference>
<reference evidence="1" key="1">
    <citation type="submission" date="2020-12" db="EMBL/GenBank/DDBJ databases">
        <title>Vagococcus allomyrinae sp. nov. and Enterococcus lavae sp. nov., isolated from the larvae of Allomyrina dichotoma.</title>
        <authorList>
            <person name="Lee S.D."/>
        </authorList>
    </citation>
    <scope>NUCLEOTIDE SEQUENCE</scope>
    <source>
        <strain evidence="1">BWB3-3</strain>
    </source>
</reference>
<keyword evidence="2" id="KW-1185">Reference proteome</keyword>
<dbReference type="AlphaFoldDB" id="A0A940P8S6"/>
<evidence type="ECO:0008006" key="3">
    <source>
        <dbReference type="Google" id="ProtNLM"/>
    </source>
</evidence>
<dbReference type="EMBL" id="JAEEGA010000002">
    <property type="protein sequence ID" value="MBP1040037.1"/>
    <property type="molecule type" value="Genomic_DNA"/>
</dbReference>
<organism evidence="1 2">
    <name type="scientific">Vagococcus allomyrinae</name>
    <dbReference type="NCBI Taxonomy" id="2794353"/>
    <lineage>
        <taxon>Bacteria</taxon>
        <taxon>Bacillati</taxon>
        <taxon>Bacillota</taxon>
        <taxon>Bacilli</taxon>
        <taxon>Lactobacillales</taxon>
        <taxon>Enterococcaceae</taxon>
        <taxon>Vagococcus</taxon>
    </lineage>
</organism>
<evidence type="ECO:0000313" key="2">
    <source>
        <dbReference type="Proteomes" id="UP000674938"/>
    </source>
</evidence>
<accession>A0A940P8S6</accession>
<dbReference type="RefSeq" id="WP_209524935.1">
    <property type="nucleotide sequence ID" value="NZ_JAEEGA010000002.1"/>
</dbReference>